<name>A0ABD6HQM3_SERMA</name>
<proteinExistence type="predicted"/>
<sequence length="234" mass="26819">MKMTPCQRHRARIRAEKALKNREPICDSPVSLHVQISELNRDVELLRELPRIADRIEMKRDQLLPKWLPVAERYLSDGKVFSNPVFAYCTIWLFDVGSFDQALDWADIAVEQGQQTPDNFKSSFAAFVADTVLEWAEDQAANGHSIEPYFGRTFTNIREKWRLHEEINAKWFKFAGLYLLRDDKGKPRATAIADVEVLQLADSLLAQAEAFDKNAGVKTARERITARIRALTAE</sequence>
<protein>
    <submittedName>
        <fullName evidence="1">Terminase</fullName>
    </submittedName>
</protein>
<reference evidence="1 2" key="1">
    <citation type="submission" date="2019-11" db="EMBL/GenBank/DDBJ databases">
        <title>Whole genome sequence of a plant growth promoting strain Serratia marcescens BTL07 isolated from the rhizoplane of Chili (Capsicum annuum).</title>
        <authorList>
            <person name="Dutta S."/>
            <person name="Khatun A."/>
            <person name="Gupta D.R."/>
            <person name="Surovy M.Z."/>
            <person name="Rahman M.M."/>
            <person name="Mahmud N.U."/>
            <person name="Emes R."/>
            <person name="Warry A."/>
            <person name="West H."/>
            <person name="Clarke M.L."/>
            <person name="Islam M.T."/>
        </authorList>
    </citation>
    <scope>NUCLEOTIDE SEQUENCE [LARGE SCALE GENOMIC DNA]</scope>
    <source>
        <strain evidence="1 2">BTL07</strain>
    </source>
</reference>
<dbReference type="InterPro" id="IPR010270">
    <property type="entry name" value="Phage_P2_GpM"/>
</dbReference>
<gene>
    <name evidence="1" type="ORF">GMA22_06445</name>
</gene>
<dbReference type="Proteomes" id="UP000443014">
    <property type="component" value="Unassembled WGS sequence"/>
</dbReference>
<accession>A0ABD6HQM3</accession>
<evidence type="ECO:0000313" key="1">
    <source>
        <dbReference type="EMBL" id="MVF02896.1"/>
    </source>
</evidence>
<organism evidence="1 2">
    <name type="scientific">Serratia marcescens</name>
    <dbReference type="NCBI Taxonomy" id="615"/>
    <lineage>
        <taxon>Bacteria</taxon>
        <taxon>Pseudomonadati</taxon>
        <taxon>Pseudomonadota</taxon>
        <taxon>Gammaproteobacteria</taxon>
        <taxon>Enterobacterales</taxon>
        <taxon>Yersiniaceae</taxon>
        <taxon>Serratia</taxon>
    </lineage>
</organism>
<evidence type="ECO:0000313" key="2">
    <source>
        <dbReference type="Proteomes" id="UP000443014"/>
    </source>
</evidence>
<comment type="caution">
    <text evidence="1">The sequence shown here is derived from an EMBL/GenBank/DDBJ whole genome shotgun (WGS) entry which is preliminary data.</text>
</comment>
<dbReference type="EMBL" id="WNKC01000001">
    <property type="protein sequence ID" value="MVF02896.1"/>
    <property type="molecule type" value="Genomic_DNA"/>
</dbReference>
<dbReference type="AlphaFoldDB" id="A0ABD6HQM3"/>
<dbReference type="Pfam" id="PF05944">
    <property type="entry name" value="Phage_term_smal"/>
    <property type="match status" value="1"/>
</dbReference>
<dbReference type="RefSeq" id="WP_156865578.1">
    <property type="nucleotide sequence ID" value="NZ_WNKC01000001.1"/>
</dbReference>